<keyword evidence="2" id="KW-1185">Reference proteome</keyword>
<organism evidence="1 2">
    <name type="scientific">Nakamurella antarctica</name>
    <dbReference type="NCBI Taxonomy" id="1902245"/>
    <lineage>
        <taxon>Bacteria</taxon>
        <taxon>Bacillati</taxon>
        <taxon>Actinomycetota</taxon>
        <taxon>Actinomycetes</taxon>
        <taxon>Nakamurellales</taxon>
        <taxon>Nakamurellaceae</taxon>
        <taxon>Nakamurella</taxon>
    </lineage>
</organism>
<dbReference type="EMBL" id="CP034170">
    <property type="protein sequence ID" value="AZI57794.1"/>
    <property type="molecule type" value="Genomic_DNA"/>
</dbReference>
<gene>
    <name evidence="1" type="ORF">EH165_06165</name>
</gene>
<protein>
    <submittedName>
        <fullName evidence="1">Uncharacterized protein</fullName>
    </submittedName>
</protein>
<dbReference type="KEGG" id="nak:EH165_06165"/>
<dbReference type="RefSeq" id="WP_124798532.1">
    <property type="nucleotide sequence ID" value="NZ_CP034170.1"/>
</dbReference>
<name>A0A3G8ZTJ6_9ACTN</name>
<dbReference type="OrthoDB" id="9786110at2"/>
<sequence>MTMPVLQSLPTVEHVVEPLDSDTVLNGLSCVDLTQVVLENSLHVATLDNDAELIFEQATLFIGTITGGPR</sequence>
<dbReference type="Proteomes" id="UP000268084">
    <property type="component" value="Chromosome"/>
</dbReference>
<reference evidence="1 2" key="2">
    <citation type="submission" date="2018-12" db="EMBL/GenBank/DDBJ databases">
        <title>Nakamurella antarcticus sp. nov., isolated from Antarctica South Shetland Islands soil.</title>
        <authorList>
            <person name="Peng F."/>
        </authorList>
    </citation>
    <scope>NUCLEOTIDE SEQUENCE [LARGE SCALE GENOMIC DNA]</scope>
    <source>
        <strain evidence="1 2">S14-144</strain>
    </source>
</reference>
<evidence type="ECO:0000313" key="1">
    <source>
        <dbReference type="EMBL" id="AZI57794.1"/>
    </source>
</evidence>
<accession>A0A3G8ZTJ6</accession>
<proteinExistence type="predicted"/>
<reference evidence="1 2" key="1">
    <citation type="submission" date="2018-11" db="EMBL/GenBank/DDBJ databases">
        <authorList>
            <person name="Da X."/>
        </authorList>
    </citation>
    <scope>NUCLEOTIDE SEQUENCE [LARGE SCALE GENOMIC DNA]</scope>
    <source>
        <strain evidence="1 2">S14-144</strain>
    </source>
</reference>
<evidence type="ECO:0000313" key="2">
    <source>
        <dbReference type="Proteomes" id="UP000268084"/>
    </source>
</evidence>
<dbReference type="AlphaFoldDB" id="A0A3G8ZTJ6"/>